<dbReference type="InterPro" id="IPR051412">
    <property type="entry name" value="Formin_Homology_Diaphanous_sf"/>
</dbReference>
<keyword evidence="3" id="KW-1185">Reference proteome</keyword>
<accession>F0XXE4</accession>
<name>F0XXE4_AURAN</name>
<dbReference type="PANTHER" id="PTHR45691:SF6">
    <property type="entry name" value="PROTEIN DIAPHANOUS"/>
    <property type="match status" value="1"/>
</dbReference>
<dbReference type="RefSeq" id="XP_009033402.1">
    <property type="nucleotide sequence ID" value="XM_009035154.1"/>
</dbReference>
<gene>
    <name evidence="2" type="ORF">AURANDRAFT_61194</name>
</gene>
<feature type="compositionally biased region" description="Pro residues" evidence="1">
    <location>
        <begin position="429"/>
        <end position="449"/>
    </location>
</feature>
<dbReference type="Proteomes" id="UP000002729">
    <property type="component" value="Unassembled WGS sequence"/>
</dbReference>
<dbReference type="KEGG" id="aaf:AURANDRAFT_61194"/>
<dbReference type="GeneID" id="20223358"/>
<dbReference type="InParanoid" id="F0XXE4"/>
<feature type="region of interest" description="Disordered" evidence="1">
    <location>
        <begin position="379"/>
        <end position="449"/>
    </location>
</feature>
<reference evidence="2 3" key="1">
    <citation type="journal article" date="2011" name="Proc. Natl. Acad. Sci. U.S.A.">
        <title>Niche of harmful alga Aureococcus anophagefferens revealed through ecogenomics.</title>
        <authorList>
            <person name="Gobler C.J."/>
            <person name="Berry D.L."/>
            <person name="Dyhrman S.T."/>
            <person name="Wilhelm S.W."/>
            <person name="Salamov A."/>
            <person name="Lobanov A.V."/>
            <person name="Zhang Y."/>
            <person name="Collier J.L."/>
            <person name="Wurch L.L."/>
            <person name="Kustka A.B."/>
            <person name="Dill B.D."/>
            <person name="Shah M."/>
            <person name="VerBerkmoes N.C."/>
            <person name="Kuo A."/>
            <person name="Terry A."/>
            <person name="Pangilinan J."/>
            <person name="Lindquist E.A."/>
            <person name="Lucas S."/>
            <person name="Paulsen I.T."/>
            <person name="Hattenrath-Lehmann T.K."/>
            <person name="Talmage S.C."/>
            <person name="Walker E.A."/>
            <person name="Koch F."/>
            <person name="Burson A.M."/>
            <person name="Marcoval M.A."/>
            <person name="Tang Y.Z."/>
            <person name="Lecleir G.R."/>
            <person name="Coyne K.J."/>
            <person name="Berg G.M."/>
            <person name="Bertrand E.M."/>
            <person name="Saito M.A."/>
            <person name="Gladyshev V.N."/>
            <person name="Grigoriev I.V."/>
        </authorList>
    </citation>
    <scope>NUCLEOTIDE SEQUENCE [LARGE SCALE GENOMIC DNA]</scope>
    <source>
        <strain evidence="3">CCMP 1984</strain>
    </source>
</reference>
<evidence type="ECO:0000313" key="3">
    <source>
        <dbReference type="Proteomes" id="UP000002729"/>
    </source>
</evidence>
<feature type="compositionally biased region" description="Low complexity" evidence="1">
    <location>
        <begin position="387"/>
        <end position="396"/>
    </location>
</feature>
<feature type="region of interest" description="Disordered" evidence="1">
    <location>
        <begin position="340"/>
        <end position="360"/>
    </location>
</feature>
<sequence>MTPQEALEQVAPRGRAAPKLKNALREDAYEVFEAWASQSAAAAAEDLAAATARSNDAGREAAAIKAAMDKKKKKKSMAEADYAPVAAGERVQALAVLRAAGPDYDLPWASRCATCHALLALGERYAGEEFEFGAGPAAGMAGDVALGALAEAFLLEDALCLSNDVLLGEPTKALYPVPPPLLRCLAHADWRPFLPGDPRYAAIRSCAPKKLRRTLAQIDGLLRRKDAPPPLSPVAAVDAELRAHLDKVAEARGTAGPAAARADDRAPPGGLRRLAAEALADASTAAALRRLRAAATIVESWEDAFAKTVVRRDGAVVGGDPRAAEARGAAAKVSFERPLPDAADAAEPPPPPPPDDGYDRHAAAYDALLERLKELSDAAAKKKDGAADAAQPAEAEAPPPAKGAGWGAPGFELQHAMDYAFADVAPDAEAPPPPPATADVAPPPPPDAA</sequence>
<evidence type="ECO:0000256" key="1">
    <source>
        <dbReference type="SAM" id="MobiDB-lite"/>
    </source>
</evidence>
<dbReference type="GO" id="GO:0005884">
    <property type="term" value="C:actin filament"/>
    <property type="evidence" value="ECO:0007669"/>
    <property type="project" value="TreeGrafter"/>
</dbReference>
<protein>
    <submittedName>
        <fullName evidence="2">Uncharacterized protein</fullName>
    </submittedName>
</protein>
<proteinExistence type="predicted"/>
<organism evidence="3">
    <name type="scientific">Aureococcus anophagefferens</name>
    <name type="common">Harmful bloom alga</name>
    <dbReference type="NCBI Taxonomy" id="44056"/>
    <lineage>
        <taxon>Eukaryota</taxon>
        <taxon>Sar</taxon>
        <taxon>Stramenopiles</taxon>
        <taxon>Ochrophyta</taxon>
        <taxon>Pelagophyceae</taxon>
        <taxon>Pelagomonadales</taxon>
        <taxon>Pelagomonadaceae</taxon>
        <taxon>Aureococcus</taxon>
    </lineage>
</organism>
<dbReference type="PANTHER" id="PTHR45691">
    <property type="entry name" value="PROTEIN DIAPHANOUS"/>
    <property type="match status" value="1"/>
</dbReference>
<evidence type="ECO:0000313" key="2">
    <source>
        <dbReference type="EMBL" id="EGB12361.1"/>
    </source>
</evidence>
<dbReference type="EMBL" id="GL833121">
    <property type="protein sequence ID" value="EGB12361.1"/>
    <property type="molecule type" value="Genomic_DNA"/>
</dbReference>
<dbReference type="AlphaFoldDB" id="F0XXE4"/>
<dbReference type="GO" id="GO:0030041">
    <property type="term" value="P:actin filament polymerization"/>
    <property type="evidence" value="ECO:0007669"/>
    <property type="project" value="TreeGrafter"/>
</dbReference>